<organism evidence="1">
    <name type="scientific">uncultured Thermomicrobiales bacterium</name>
    <dbReference type="NCBI Taxonomy" id="1645740"/>
    <lineage>
        <taxon>Bacteria</taxon>
        <taxon>Pseudomonadati</taxon>
        <taxon>Thermomicrobiota</taxon>
        <taxon>Thermomicrobia</taxon>
        <taxon>Thermomicrobiales</taxon>
        <taxon>environmental samples</taxon>
    </lineage>
</organism>
<evidence type="ECO:0000313" key="1">
    <source>
        <dbReference type="EMBL" id="CAA9548372.1"/>
    </source>
</evidence>
<protein>
    <submittedName>
        <fullName evidence="1">Uncharacterized protein</fullName>
    </submittedName>
</protein>
<gene>
    <name evidence="1" type="ORF">AVDCRST_MAG19-571</name>
</gene>
<reference evidence="1" key="1">
    <citation type="submission" date="2020-02" db="EMBL/GenBank/DDBJ databases">
        <authorList>
            <person name="Meier V. D."/>
        </authorList>
    </citation>
    <scope>NUCLEOTIDE SEQUENCE</scope>
    <source>
        <strain evidence="1">AVDCRST_MAG19</strain>
    </source>
</reference>
<sequence length="40" mass="4479">MGRLERHRLGVPWRPMAGRLPGHRLGVARGLTPGWTHKAP</sequence>
<proteinExistence type="predicted"/>
<dbReference type="AlphaFoldDB" id="A0A6J4UG29"/>
<dbReference type="EMBL" id="CADCWL010000025">
    <property type="protein sequence ID" value="CAA9548372.1"/>
    <property type="molecule type" value="Genomic_DNA"/>
</dbReference>
<name>A0A6J4UG29_9BACT</name>
<accession>A0A6J4UG29</accession>